<reference evidence="1" key="1">
    <citation type="submission" date="2019-06" db="EMBL/GenBank/DDBJ databases">
        <authorList>
            <person name="Murdoch R.W."/>
            <person name="Fathepure B."/>
        </authorList>
    </citation>
    <scope>NUCLEOTIDE SEQUENCE</scope>
</reference>
<dbReference type="PANTHER" id="PTHR37530:SF1">
    <property type="entry name" value="OUTER MEMBRANE PROTEIN SLP"/>
    <property type="match status" value="1"/>
</dbReference>
<proteinExistence type="predicted"/>
<dbReference type="Pfam" id="PF03843">
    <property type="entry name" value="Slp"/>
    <property type="match status" value="1"/>
</dbReference>
<dbReference type="GO" id="GO:0019867">
    <property type="term" value="C:outer membrane"/>
    <property type="evidence" value="ECO:0007669"/>
    <property type="project" value="InterPro"/>
</dbReference>
<gene>
    <name evidence="1" type="ORF">KBTEX_04264</name>
</gene>
<sequence length="112" mass="12398">MINGEDATLLAVVEHPLDGSARPKPGAASRGRFLARFDGFLDPVVYAPGEEITVTGRVTGIEVRTVGDYPYRYPVVEVGGHELWPERPPPAPPPGWYPGWWDCHYPWGCPAW</sequence>
<accession>A0A5B8RIR5</accession>
<dbReference type="EMBL" id="MN079457">
    <property type="protein sequence ID" value="QEA07898.1"/>
    <property type="molecule type" value="Genomic_DNA"/>
</dbReference>
<dbReference type="AlphaFoldDB" id="A0A5B8RIR5"/>
<dbReference type="PANTHER" id="PTHR37530">
    <property type="entry name" value="OUTER MEMBRANE PROTEIN SLP"/>
    <property type="match status" value="1"/>
</dbReference>
<name>A0A5B8RIR5_9ZZZZ</name>
<dbReference type="InterPro" id="IPR004658">
    <property type="entry name" value="OMP_Slp"/>
</dbReference>
<evidence type="ECO:0000313" key="1">
    <source>
        <dbReference type="EMBL" id="QEA07898.1"/>
    </source>
</evidence>
<protein>
    <submittedName>
        <fullName evidence="1">Uncharacterized protein</fullName>
    </submittedName>
</protein>
<organism evidence="1">
    <name type="scientific">uncultured organism</name>
    <dbReference type="NCBI Taxonomy" id="155900"/>
    <lineage>
        <taxon>unclassified sequences</taxon>
        <taxon>environmental samples</taxon>
    </lineage>
</organism>